<dbReference type="Proteomes" id="UP000305202">
    <property type="component" value="Unassembled WGS sequence"/>
</dbReference>
<comment type="caution">
    <text evidence="2">The sequence shown here is derived from an EMBL/GenBank/DDBJ whole genome shotgun (WGS) entry which is preliminary data.</text>
</comment>
<feature type="region of interest" description="Disordered" evidence="1">
    <location>
        <begin position="535"/>
        <end position="566"/>
    </location>
</feature>
<dbReference type="NCBIfam" id="TIGR01630">
    <property type="entry name" value="psiM2_ORF9"/>
    <property type="match status" value="1"/>
</dbReference>
<dbReference type="Gene3D" id="3.40.50.300">
    <property type="entry name" value="P-loop containing nucleotide triphosphate hydrolases"/>
    <property type="match status" value="1"/>
</dbReference>
<protein>
    <recommendedName>
        <fullName evidence="4">Phage terminase large subunit-like protein</fullName>
    </recommendedName>
</protein>
<dbReference type="RefSeq" id="WP_136987945.1">
    <property type="nucleotide sequence ID" value="NZ_SZPQ01000001.1"/>
</dbReference>
<keyword evidence="3" id="KW-1185">Reference proteome</keyword>
<feature type="compositionally biased region" description="Basic and acidic residues" evidence="1">
    <location>
        <begin position="535"/>
        <end position="556"/>
    </location>
</feature>
<gene>
    <name evidence="2" type="ORF">FCN80_00965</name>
</gene>
<sequence>MASRKKSNLTKKEFGAQLEELAASLRRSIEAEQVGFDPSPDAVRERGAKVKDRVTGFRYFVQNYFPHYIRHHDESELHKFLFQRLPEIVSNPVSQQDAIAAPRGEAKSTIVSQLFVLWNIILELKHYPVIIMDSIDQAYPMLEAIKAELSWNPRLKMDFPNACGAGRVWQMGTILTATDIKVQVAGSGKKLRGLRHGPYRPDLAVLDDIENDELVRNPDQRDKLDNWLKKTVLPLGEAGGKFDVIYIGTILHYDSVLSRTLKNPLWRRRRFKAMIQWPSDMTLWEKWEEVLRNNEEDGEVLARAFYELHRDEMDAGAVVSWSARPLYTLMLIRARDGHSTFDSEYQNDPVSGEDAPFANCITFWVNRLSEWVFFGAIDPSLGKNGNSRDPSALLVGGFNRMTRVLDVVEAAVKKRLPDKIISDTIELQREYRCLCWSVEAVQFQEFLRTELVKRSAELGVPVPAMPVIPHSDKLLRIESLQPHVFNKLIRLHPSQTTLIEQLRHFPKADHDDGPDALHMLWALCNSFGSMDGFRHVPKRPDNEKDDDDSRHSDRARKYGRFGSGGW</sequence>
<proteinExistence type="predicted"/>
<evidence type="ECO:0000256" key="1">
    <source>
        <dbReference type="SAM" id="MobiDB-lite"/>
    </source>
</evidence>
<evidence type="ECO:0000313" key="2">
    <source>
        <dbReference type="EMBL" id="TKI08654.1"/>
    </source>
</evidence>
<evidence type="ECO:0008006" key="4">
    <source>
        <dbReference type="Google" id="ProtNLM"/>
    </source>
</evidence>
<organism evidence="2 3">
    <name type="scientific">Martelella alba</name>
    <dbReference type="NCBI Taxonomy" id="2590451"/>
    <lineage>
        <taxon>Bacteria</taxon>
        <taxon>Pseudomonadati</taxon>
        <taxon>Pseudomonadota</taxon>
        <taxon>Alphaproteobacteria</taxon>
        <taxon>Hyphomicrobiales</taxon>
        <taxon>Aurantimonadaceae</taxon>
        <taxon>Martelella</taxon>
    </lineage>
</organism>
<dbReference type="InterPro" id="IPR027417">
    <property type="entry name" value="P-loop_NTPase"/>
</dbReference>
<reference evidence="2 3" key="1">
    <citation type="submission" date="2019-04" db="EMBL/GenBank/DDBJ databases">
        <authorList>
            <person name="Li M."/>
            <person name="Gao C."/>
        </authorList>
    </citation>
    <scope>NUCLEOTIDE SEQUENCE [LARGE SCALE GENOMIC DNA]</scope>
    <source>
        <strain evidence="2 3">BGMRC 2031</strain>
    </source>
</reference>
<evidence type="ECO:0000313" key="3">
    <source>
        <dbReference type="Proteomes" id="UP000305202"/>
    </source>
</evidence>
<name>A0ABY2SR12_9HYPH</name>
<dbReference type="InterPro" id="IPR006517">
    <property type="entry name" value="Phage_terminase_lsu-like_C"/>
</dbReference>
<accession>A0ABY2SR12</accession>
<dbReference type="EMBL" id="SZPQ01000001">
    <property type="protein sequence ID" value="TKI08654.1"/>
    <property type="molecule type" value="Genomic_DNA"/>
</dbReference>